<dbReference type="InterPro" id="IPR000182">
    <property type="entry name" value="GNAT_dom"/>
</dbReference>
<evidence type="ECO:0000256" key="1">
    <source>
        <dbReference type="ARBA" id="ARBA00022679"/>
    </source>
</evidence>
<proteinExistence type="inferred from homology"/>
<sequence length="183" mass="19323">MNIVDCLPRREGDVVVRPLAHADAAAYAAGTEDPAVRRYGHLPYAQYTPQSVRDMVDHEIARGLADNSLAVLAIADAASDEFLGSVVLFDVNADRAEVGFWLTPAARGRGAAQQGLRAVASIAADAGLGRLDARADWVNEASRGVLESVGFVETEGPHDELAPSGETVTVLTFELRLVGGRTA</sequence>
<dbReference type="PROSITE" id="PS51186">
    <property type="entry name" value="GNAT"/>
    <property type="match status" value="1"/>
</dbReference>
<accession>A0ABM9MAQ4</accession>
<feature type="domain" description="N-acetyltransferase" evidence="4">
    <location>
        <begin position="14"/>
        <end position="174"/>
    </location>
</feature>
<evidence type="ECO:0000256" key="2">
    <source>
        <dbReference type="ARBA" id="ARBA00023315"/>
    </source>
</evidence>
<keyword evidence="1" id="KW-0808">Transferase</keyword>
<comment type="similarity">
    <text evidence="3">Belongs to the acetyltransferase family. RimJ subfamily.</text>
</comment>
<keyword evidence="6" id="KW-1185">Reference proteome</keyword>
<evidence type="ECO:0000313" key="6">
    <source>
        <dbReference type="Proteomes" id="UP001190466"/>
    </source>
</evidence>
<dbReference type="Pfam" id="PF13302">
    <property type="entry name" value="Acetyltransf_3"/>
    <property type="match status" value="1"/>
</dbReference>
<gene>
    <name evidence="5" type="ORF">MU0050_001075</name>
</gene>
<evidence type="ECO:0000256" key="3">
    <source>
        <dbReference type="ARBA" id="ARBA00038502"/>
    </source>
</evidence>
<dbReference type="InterPro" id="IPR016181">
    <property type="entry name" value="Acyl_CoA_acyltransferase"/>
</dbReference>
<keyword evidence="2" id="KW-0012">Acyltransferase</keyword>
<evidence type="ECO:0000313" key="5">
    <source>
        <dbReference type="EMBL" id="CAJ1580502.1"/>
    </source>
</evidence>
<dbReference type="PANTHER" id="PTHR43792:SF8">
    <property type="entry name" value="[RIBOSOMAL PROTEIN US5]-ALANINE N-ACETYLTRANSFERASE"/>
    <property type="match status" value="1"/>
</dbReference>
<dbReference type="InterPro" id="IPR051531">
    <property type="entry name" value="N-acetyltransferase"/>
</dbReference>
<evidence type="ECO:0000259" key="4">
    <source>
        <dbReference type="PROSITE" id="PS51186"/>
    </source>
</evidence>
<reference evidence="5 6" key="1">
    <citation type="submission" date="2023-08" db="EMBL/GenBank/DDBJ databases">
        <authorList>
            <person name="Folkvardsen B D."/>
            <person name="Norman A."/>
        </authorList>
    </citation>
    <scope>NUCLEOTIDE SEQUENCE [LARGE SCALE GENOMIC DNA]</scope>
    <source>
        <strain evidence="5 6">Mu0050</strain>
    </source>
</reference>
<dbReference type="SUPFAM" id="SSF55729">
    <property type="entry name" value="Acyl-CoA N-acyltransferases (Nat)"/>
    <property type="match status" value="1"/>
</dbReference>
<name>A0ABM9MAQ4_9MYCO</name>
<dbReference type="PANTHER" id="PTHR43792">
    <property type="entry name" value="GNAT FAMILY, PUTATIVE (AFU_ORTHOLOGUE AFUA_3G00765)-RELATED-RELATED"/>
    <property type="match status" value="1"/>
</dbReference>
<protein>
    <submittedName>
        <fullName evidence="5">GNAT family N-acetyltransferase</fullName>
    </submittedName>
</protein>
<dbReference type="RefSeq" id="WP_316514913.1">
    <property type="nucleotide sequence ID" value="NZ_OY726395.1"/>
</dbReference>
<dbReference type="Gene3D" id="3.40.630.30">
    <property type="match status" value="1"/>
</dbReference>
<organism evidence="5 6">
    <name type="scientific">[Mycobacterium] wendilense</name>
    <dbReference type="NCBI Taxonomy" id="3064284"/>
    <lineage>
        <taxon>Bacteria</taxon>
        <taxon>Bacillati</taxon>
        <taxon>Actinomycetota</taxon>
        <taxon>Actinomycetes</taxon>
        <taxon>Mycobacteriales</taxon>
        <taxon>Mycobacteriaceae</taxon>
        <taxon>Mycolicibacter</taxon>
    </lineage>
</organism>
<dbReference type="Proteomes" id="UP001190466">
    <property type="component" value="Chromosome"/>
</dbReference>
<dbReference type="EMBL" id="OY726395">
    <property type="protein sequence ID" value="CAJ1580502.1"/>
    <property type="molecule type" value="Genomic_DNA"/>
</dbReference>